<dbReference type="InterPro" id="IPR005467">
    <property type="entry name" value="His_kinase_dom"/>
</dbReference>
<evidence type="ECO:0000256" key="8">
    <source>
        <dbReference type="ARBA" id="ARBA00022741"/>
    </source>
</evidence>
<evidence type="ECO:0000256" key="1">
    <source>
        <dbReference type="ARBA" id="ARBA00000085"/>
    </source>
</evidence>
<evidence type="ECO:0000256" key="3">
    <source>
        <dbReference type="ARBA" id="ARBA00012438"/>
    </source>
</evidence>
<dbReference type="InterPro" id="IPR003661">
    <property type="entry name" value="HisK_dim/P_dom"/>
</dbReference>
<dbReference type="SUPFAM" id="SSF55874">
    <property type="entry name" value="ATPase domain of HSP90 chaperone/DNA topoisomerase II/histidine kinase"/>
    <property type="match status" value="1"/>
</dbReference>
<sequence length="532" mass="61410">MAIKLKKLLINNPVLKFVSLFILFISLSILFEVCFNLMFNFLGFSTSAYMSKYYLFGPISEYSRVDLLEIQKLIAFNLSLFFLIFLIIYFFNRKANVKFINSLIRLINFIPIEVLLTSIVFVFLTRYSVWKQTPEFYDTDLVIADTIILCIIYFSCISIYSSRNKISSRFICINLFQKFISKNNKNSLLKRISTIFVIAIIVQFIFIFISMYNFGSWPIYGLTRSIYLSSVSAILYSYIYKKIEEKIDYIVYIKNSIKNIENGDLEYKLNISGNDELSSISSSINNISDGLNKSLENQLKNEKIKTELITNVSHDLKTPLTSIVSYIDILKNNELDNQTTKNYLNILDKKAYRLKNLVEDIFEASKISSGDIELNFEKTDIKELLIQSIVELDDKIESSKLDFIVNTPNEPIFTNIDGKRMFRVFDNLISNIVKYSLSNTRVYIDMYTDCGNVLITMKNISNHKLNITPDELMERFVRGDVSRNTSGSGLGLSIAKNLVDMQGGNLELDIDGDLFKVKLKFKVIQNLNEFTI</sequence>
<dbReference type="InterPro" id="IPR036890">
    <property type="entry name" value="HATPase_C_sf"/>
</dbReference>
<dbReference type="Pfam" id="PF00512">
    <property type="entry name" value="HisKA"/>
    <property type="match status" value="1"/>
</dbReference>
<evidence type="ECO:0000259" key="15">
    <source>
        <dbReference type="PROSITE" id="PS50109"/>
    </source>
</evidence>
<evidence type="ECO:0000256" key="14">
    <source>
        <dbReference type="SAM" id="Phobius"/>
    </source>
</evidence>
<dbReference type="PROSITE" id="PS50109">
    <property type="entry name" value="HIS_KIN"/>
    <property type="match status" value="1"/>
</dbReference>
<dbReference type="Gene3D" id="3.30.565.10">
    <property type="entry name" value="Histidine kinase-like ATPase, C-terminal domain"/>
    <property type="match status" value="1"/>
</dbReference>
<evidence type="ECO:0000256" key="11">
    <source>
        <dbReference type="ARBA" id="ARBA00022989"/>
    </source>
</evidence>
<feature type="domain" description="Histidine kinase" evidence="15">
    <location>
        <begin position="311"/>
        <end position="525"/>
    </location>
</feature>
<reference evidence="17 18" key="1">
    <citation type="submission" date="2015-01" db="EMBL/GenBank/DDBJ databases">
        <authorList>
            <person name="Aslett A.Martin."/>
            <person name="De Silva Nishadi"/>
        </authorList>
    </citation>
    <scope>NUCLEOTIDE SEQUENCE [LARGE SCALE GENOMIC DNA]</scope>
    <source>
        <strain evidence="17 18">R28058</strain>
    </source>
</reference>
<evidence type="ECO:0000256" key="5">
    <source>
        <dbReference type="ARBA" id="ARBA00022553"/>
    </source>
</evidence>
<dbReference type="InterPro" id="IPR003660">
    <property type="entry name" value="HAMP_dom"/>
</dbReference>
<evidence type="ECO:0000256" key="2">
    <source>
        <dbReference type="ARBA" id="ARBA00004651"/>
    </source>
</evidence>
<evidence type="ECO:0000256" key="9">
    <source>
        <dbReference type="ARBA" id="ARBA00022777"/>
    </source>
</evidence>
<protein>
    <recommendedName>
        <fullName evidence="3">histidine kinase</fullName>
        <ecNumber evidence="3">2.7.13.3</ecNumber>
    </recommendedName>
</protein>
<dbReference type="Proteomes" id="UP000049127">
    <property type="component" value="Unassembled WGS sequence"/>
</dbReference>
<dbReference type="PANTHER" id="PTHR45528">
    <property type="entry name" value="SENSOR HISTIDINE KINASE CPXA"/>
    <property type="match status" value="1"/>
</dbReference>
<gene>
    <name evidence="17" type="primary">phoR_1</name>
    <name evidence="17" type="ORF">R28058_01881</name>
</gene>
<dbReference type="GO" id="GO:0005524">
    <property type="term" value="F:ATP binding"/>
    <property type="evidence" value="ECO:0007669"/>
    <property type="project" value="UniProtKB-KW"/>
</dbReference>
<feature type="transmembrane region" description="Helical" evidence="14">
    <location>
        <begin position="141"/>
        <end position="160"/>
    </location>
</feature>
<keyword evidence="6 17" id="KW-0808">Transferase</keyword>
<evidence type="ECO:0000256" key="7">
    <source>
        <dbReference type="ARBA" id="ARBA00022692"/>
    </source>
</evidence>
<dbReference type="EMBL" id="CEKZ01000003">
    <property type="protein sequence ID" value="CEQ02455.1"/>
    <property type="molecule type" value="Genomic_DNA"/>
</dbReference>
<proteinExistence type="predicted"/>
<evidence type="ECO:0000256" key="12">
    <source>
        <dbReference type="ARBA" id="ARBA00023012"/>
    </source>
</evidence>
<dbReference type="InterPro" id="IPR003594">
    <property type="entry name" value="HATPase_dom"/>
</dbReference>
<dbReference type="Gene3D" id="1.10.287.130">
    <property type="match status" value="1"/>
</dbReference>
<evidence type="ECO:0000256" key="10">
    <source>
        <dbReference type="ARBA" id="ARBA00022840"/>
    </source>
</evidence>
<dbReference type="RefSeq" id="WP_055335010.1">
    <property type="nucleotide sequence ID" value="NZ_CEKW01000003.1"/>
</dbReference>
<feature type="transmembrane region" description="Helical" evidence="14">
    <location>
        <begin position="217"/>
        <end position="239"/>
    </location>
</feature>
<organism evidence="17 18">
    <name type="scientific">Paraclostridium sordellii</name>
    <name type="common">Clostridium sordellii</name>
    <dbReference type="NCBI Taxonomy" id="1505"/>
    <lineage>
        <taxon>Bacteria</taxon>
        <taxon>Bacillati</taxon>
        <taxon>Bacillota</taxon>
        <taxon>Clostridia</taxon>
        <taxon>Peptostreptococcales</taxon>
        <taxon>Peptostreptococcaceae</taxon>
        <taxon>Paraclostridium</taxon>
    </lineage>
</organism>
<dbReference type="CDD" id="cd00082">
    <property type="entry name" value="HisKA"/>
    <property type="match status" value="1"/>
</dbReference>
<keyword evidence="5" id="KW-0597">Phosphoprotein</keyword>
<dbReference type="EC" id="2.7.13.3" evidence="3"/>
<evidence type="ECO:0000256" key="6">
    <source>
        <dbReference type="ARBA" id="ARBA00022679"/>
    </source>
</evidence>
<dbReference type="AlphaFoldDB" id="A0A0C7R0V1"/>
<dbReference type="OrthoDB" id="9792991at2"/>
<name>A0A0C7R0V1_PARSO</name>
<evidence type="ECO:0000256" key="13">
    <source>
        <dbReference type="ARBA" id="ARBA00023136"/>
    </source>
</evidence>
<keyword evidence="9 17" id="KW-0418">Kinase</keyword>
<dbReference type="SMART" id="SM00387">
    <property type="entry name" value="HATPase_c"/>
    <property type="match status" value="1"/>
</dbReference>
<keyword evidence="10" id="KW-0067">ATP-binding</keyword>
<keyword evidence="11 14" id="KW-1133">Transmembrane helix</keyword>
<feature type="transmembrane region" description="Helical" evidence="14">
    <location>
        <begin position="103"/>
        <end position="129"/>
    </location>
</feature>
<comment type="catalytic activity">
    <reaction evidence="1">
        <text>ATP + protein L-histidine = ADP + protein N-phospho-L-histidine.</text>
        <dbReference type="EC" id="2.7.13.3"/>
    </reaction>
</comment>
<comment type="subcellular location">
    <subcellularLocation>
        <location evidence="2">Cell membrane</location>
        <topology evidence="2">Multi-pass membrane protein</topology>
    </subcellularLocation>
</comment>
<dbReference type="Pfam" id="PF02518">
    <property type="entry name" value="HATPase_c"/>
    <property type="match status" value="1"/>
</dbReference>
<dbReference type="InterPro" id="IPR050398">
    <property type="entry name" value="HssS/ArlS-like"/>
</dbReference>
<feature type="transmembrane region" description="Helical" evidence="14">
    <location>
        <begin position="192"/>
        <end position="211"/>
    </location>
</feature>
<evidence type="ECO:0000256" key="4">
    <source>
        <dbReference type="ARBA" id="ARBA00022475"/>
    </source>
</evidence>
<dbReference type="SMART" id="SM00388">
    <property type="entry name" value="HisKA"/>
    <property type="match status" value="1"/>
</dbReference>
<dbReference type="Gene3D" id="1.10.8.500">
    <property type="entry name" value="HAMP domain in histidine kinase"/>
    <property type="match status" value="1"/>
</dbReference>
<dbReference type="PANTHER" id="PTHR45528:SF1">
    <property type="entry name" value="SENSOR HISTIDINE KINASE CPXA"/>
    <property type="match status" value="1"/>
</dbReference>
<dbReference type="GO" id="GO:0005886">
    <property type="term" value="C:plasma membrane"/>
    <property type="evidence" value="ECO:0007669"/>
    <property type="project" value="UniProtKB-SubCell"/>
</dbReference>
<dbReference type="PROSITE" id="PS50885">
    <property type="entry name" value="HAMP"/>
    <property type="match status" value="1"/>
</dbReference>
<evidence type="ECO:0000259" key="16">
    <source>
        <dbReference type="PROSITE" id="PS50885"/>
    </source>
</evidence>
<feature type="transmembrane region" description="Helical" evidence="14">
    <location>
        <begin position="70"/>
        <end position="91"/>
    </location>
</feature>
<dbReference type="SUPFAM" id="SSF47384">
    <property type="entry name" value="Homodimeric domain of signal transducing histidine kinase"/>
    <property type="match status" value="1"/>
</dbReference>
<keyword evidence="13 14" id="KW-0472">Membrane</keyword>
<accession>A0A0C7R0V1</accession>
<dbReference type="GO" id="GO:0000155">
    <property type="term" value="F:phosphorelay sensor kinase activity"/>
    <property type="evidence" value="ECO:0007669"/>
    <property type="project" value="InterPro"/>
</dbReference>
<dbReference type="InterPro" id="IPR036097">
    <property type="entry name" value="HisK_dim/P_sf"/>
</dbReference>
<evidence type="ECO:0000313" key="17">
    <source>
        <dbReference type="EMBL" id="CEQ02455.1"/>
    </source>
</evidence>
<evidence type="ECO:0000313" key="18">
    <source>
        <dbReference type="Proteomes" id="UP000049127"/>
    </source>
</evidence>
<feature type="transmembrane region" description="Helical" evidence="14">
    <location>
        <begin position="20"/>
        <end position="50"/>
    </location>
</feature>
<keyword evidence="4" id="KW-1003">Cell membrane</keyword>
<dbReference type="Pfam" id="PF00672">
    <property type="entry name" value="HAMP"/>
    <property type="match status" value="1"/>
</dbReference>
<dbReference type="FunFam" id="1.10.287.130:FF:000008">
    <property type="entry name" value="Two-component sensor histidine kinase"/>
    <property type="match status" value="1"/>
</dbReference>
<keyword evidence="7 14" id="KW-0812">Transmembrane</keyword>
<feature type="domain" description="HAMP" evidence="16">
    <location>
        <begin position="253"/>
        <end position="296"/>
    </location>
</feature>
<keyword evidence="8" id="KW-0547">Nucleotide-binding</keyword>
<keyword evidence="12" id="KW-0902">Two-component regulatory system</keyword>